<evidence type="ECO:0000313" key="9">
    <source>
        <dbReference type="EMBL" id="GIO49798.1"/>
    </source>
</evidence>
<dbReference type="Proteomes" id="UP000682811">
    <property type="component" value="Unassembled WGS sequence"/>
</dbReference>
<dbReference type="CDD" id="cd05656">
    <property type="entry name" value="M42_Frv"/>
    <property type="match status" value="1"/>
</dbReference>
<evidence type="ECO:0000256" key="8">
    <source>
        <dbReference type="PIRSR" id="PIRSR001123-2"/>
    </source>
</evidence>
<reference evidence="9 10" key="1">
    <citation type="submission" date="2021-03" db="EMBL/GenBank/DDBJ databases">
        <title>Antimicrobial resistance genes in bacteria isolated from Japanese honey, and their potential for conferring macrolide and lincosamide resistance in the American foulbrood pathogen Paenibacillus larvae.</title>
        <authorList>
            <person name="Okamoto M."/>
            <person name="Kumagai M."/>
            <person name="Kanamori H."/>
            <person name="Takamatsu D."/>
        </authorList>
    </citation>
    <scope>NUCLEOTIDE SEQUENCE [LARGE SCALE GENOMIC DNA]</scope>
    <source>
        <strain evidence="9 10">J34TS1</strain>
    </source>
</reference>
<dbReference type="GO" id="GO:0046872">
    <property type="term" value="F:metal ion binding"/>
    <property type="evidence" value="ECO:0007669"/>
    <property type="project" value="UniProtKB-UniRule"/>
</dbReference>
<dbReference type="GO" id="GO:0006508">
    <property type="term" value="P:proteolysis"/>
    <property type="evidence" value="ECO:0007669"/>
    <property type="project" value="UniProtKB-KW"/>
</dbReference>
<dbReference type="PANTHER" id="PTHR32481">
    <property type="entry name" value="AMINOPEPTIDASE"/>
    <property type="match status" value="1"/>
</dbReference>
<dbReference type="Pfam" id="PF05343">
    <property type="entry name" value="Peptidase_M42"/>
    <property type="match status" value="1"/>
</dbReference>
<dbReference type="Gene3D" id="3.40.630.10">
    <property type="entry name" value="Zn peptidases"/>
    <property type="match status" value="1"/>
</dbReference>
<feature type="binding site" evidence="8">
    <location>
        <position position="183"/>
    </location>
    <ligand>
        <name>Zn(2+)</name>
        <dbReference type="ChEBI" id="CHEBI:29105"/>
        <label>1</label>
    </ligand>
</feature>
<keyword evidence="10" id="KW-1185">Reference proteome</keyword>
<dbReference type="SUPFAM" id="SSF101821">
    <property type="entry name" value="Aminopeptidase/glucanase lid domain"/>
    <property type="match status" value="1"/>
</dbReference>
<keyword evidence="4 8" id="KW-0479">Metal-binding</keyword>
<name>A0A920CUV2_9BACL</name>
<evidence type="ECO:0000256" key="1">
    <source>
        <dbReference type="ARBA" id="ARBA00006272"/>
    </source>
</evidence>
<feature type="binding site" evidence="8">
    <location>
        <position position="71"/>
    </location>
    <ligand>
        <name>Zn(2+)</name>
        <dbReference type="ChEBI" id="CHEBI:29105"/>
        <label>1</label>
    </ligand>
</feature>
<comment type="cofactor">
    <cofactor evidence="8">
        <name>a divalent metal cation</name>
        <dbReference type="ChEBI" id="CHEBI:60240"/>
    </cofactor>
    <text evidence="8">Binds 2 divalent metal cations per subunit.</text>
</comment>
<feature type="active site" description="Proton acceptor" evidence="7">
    <location>
        <position position="215"/>
    </location>
</feature>
<feature type="binding site" evidence="8">
    <location>
        <position position="332"/>
    </location>
    <ligand>
        <name>Zn(2+)</name>
        <dbReference type="ChEBI" id="CHEBI:29105"/>
        <label>2</label>
    </ligand>
</feature>
<dbReference type="PANTHER" id="PTHR32481:SF12">
    <property type="entry name" value="AMINOPEPTIDASE SGCX-RELATED"/>
    <property type="match status" value="1"/>
</dbReference>
<evidence type="ECO:0000256" key="2">
    <source>
        <dbReference type="ARBA" id="ARBA00022438"/>
    </source>
</evidence>
<gene>
    <name evidence="9" type="primary">sgcX</name>
    <name evidence="9" type="ORF">J34TS1_45630</name>
</gene>
<dbReference type="Gene3D" id="2.40.30.40">
    <property type="entry name" value="Peptidase M42, domain 2"/>
    <property type="match status" value="1"/>
</dbReference>
<evidence type="ECO:0000256" key="6">
    <source>
        <dbReference type="PIRNR" id="PIRNR001123"/>
    </source>
</evidence>
<dbReference type="InterPro" id="IPR023367">
    <property type="entry name" value="Peptidase_M42_dom2"/>
</dbReference>
<evidence type="ECO:0000256" key="7">
    <source>
        <dbReference type="PIRSR" id="PIRSR001123-1"/>
    </source>
</evidence>
<dbReference type="RefSeq" id="WP_212980175.1">
    <property type="nucleotide sequence ID" value="NZ_AP025343.1"/>
</dbReference>
<dbReference type="EMBL" id="BORT01000025">
    <property type="protein sequence ID" value="GIO49798.1"/>
    <property type="molecule type" value="Genomic_DNA"/>
</dbReference>
<evidence type="ECO:0000256" key="3">
    <source>
        <dbReference type="ARBA" id="ARBA00022670"/>
    </source>
</evidence>
<comment type="similarity">
    <text evidence="1 6">Belongs to the peptidase M42 family.</text>
</comment>
<keyword evidence="5" id="KW-0378">Hydrolase</keyword>
<organism evidence="9 10">
    <name type="scientific">Paenibacillus azoreducens</name>
    <dbReference type="NCBI Taxonomy" id="116718"/>
    <lineage>
        <taxon>Bacteria</taxon>
        <taxon>Bacillati</taxon>
        <taxon>Bacillota</taxon>
        <taxon>Bacilli</taxon>
        <taxon>Bacillales</taxon>
        <taxon>Paenibacillaceae</taxon>
        <taxon>Paenibacillus</taxon>
    </lineage>
</organism>
<feature type="binding site" evidence="8">
    <location>
        <position position="183"/>
    </location>
    <ligand>
        <name>Zn(2+)</name>
        <dbReference type="ChEBI" id="CHEBI:29105"/>
        <label>2</label>
    </ligand>
</feature>
<accession>A0A920CUV2</accession>
<feature type="binding site" evidence="8">
    <location>
        <position position="216"/>
    </location>
    <ligand>
        <name>Zn(2+)</name>
        <dbReference type="ChEBI" id="CHEBI:29105"/>
        <label>2</label>
    </ligand>
</feature>
<evidence type="ECO:0000256" key="4">
    <source>
        <dbReference type="ARBA" id="ARBA00022723"/>
    </source>
</evidence>
<feature type="binding site" evidence="8">
    <location>
        <position position="238"/>
    </location>
    <ligand>
        <name>Zn(2+)</name>
        <dbReference type="ChEBI" id="CHEBI:29105"/>
        <label>1</label>
    </ligand>
</feature>
<evidence type="ECO:0000313" key="10">
    <source>
        <dbReference type="Proteomes" id="UP000682811"/>
    </source>
</evidence>
<dbReference type="InterPro" id="IPR008007">
    <property type="entry name" value="Peptidase_M42"/>
</dbReference>
<protein>
    <submittedName>
        <fullName evidence="9">Aminopeptidase SgcX</fullName>
    </submittedName>
</protein>
<keyword evidence="3" id="KW-0645">Protease</keyword>
<dbReference type="PIRSF" id="PIRSF001123">
    <property type="entry name" value="PepA_GA"/>
    <property type="match status" value="1"/>
</dbReference>
<proteinExistence type="inferred from homology"/>
<dbReference type="GO" id="GO:0004177">
    <property type="term" value="F:aminopeptidase activity"/>
    <property type="evidence" value="ECO:0007669"/>
    <property type="project" value="UniProtKB-UniRule"/>
</dbReference>
<evidence type="ECO:0000256" key="5">
    <source>
        <dbReference type="ARBA" id="ARBA00022801"/>
    </source>
</evidence>
<dbReference type="InterPro" id="IPR051464">
    <property type="entry name" value="Peptidase_M42_aminopept"/>
</dbReference>
<dbReference type="SUPFAM" id="SSF53187">
    <property type="entry name" value="Zn-dependent exopeptidases"/>
    <property type="match status" value="1"/>
</dbReference>
<comment type="caution">
    <text evidence="9">The sequence shown here is derived from an EMBL/GenBank/DDBJ whole genome shotgun (WGS) entry which is preliminary data.</text>
</comment>
<sequence>MEQKLEKMKNRLRELTSLPAVSGYEDPVIRYVRAQFKDCAQEVHVDALGNVTVKMNRSAVPEPYRVMVFAHMDELGLMVNKIEESGFLRVERLGGIPEKSLAGQSVIIEAGGKTWNGVIGTKSHHVTPSDEKYRVLPVSEVFADFGFKSRQEAEMAGIDAGTPIMYQRQFFTNGSRVFSNALDNRAGCLALLELADLVKDKELSCELYLVFSVQEEFNLRGVLPAVRRINPQLAITLDITIATDTPDLLNKGNIYLGGGPSIGMYTFHGRGTLGGLIPNPKLVQHIKKIAAAHHIPLQPAVFMGILTDASFSQLENEGLPMVDLGYPARYTHAPVESVDLEDVHKLVLLLERLVYTFDGSIDFSRG</sequence>
<keyword evidence="2 9" id="KW-0031">Aminopeptidase</keyword>
<dbReference type="AlphaFoldDB" id="A0A920CUV2"/>